<dbReference type="InterPro" id="IPR036397">
    <property type="entry name" value="RNaseH_sf"/>
</dbReference>
<reference evidence="2" key="2">
    <citation type="journal article" date="2021" name="World Allergy Organ. J.">
        <title>Chromosome-level assembly of Dermatophagoides farinae genome and transcriptome reveals two novel allergens Der f 37 and Der f 39.</title>
        <authorList>
            <person name="Chen J."/>
            <person name="Cai Z."/>
            <person name="Fan D."/>
            <person name="Hu J."/>
            <person name="Hou Y."/>
            <person name="He Y."/>
            <person name="Zhang Z."/>
            <person name="Zhao Z."/>
            <person name="Gao P."/>
            <person name="Hu W."/>
            <person name="Sun J."/>
            <person name="Li J."/>
            <person name="Ji K."/>
        </authorList>
    </citation>
    <scope>NUCLEOTIDE SEQUENCE</scope>
    <source>
        <strain evidence="2">JKM2019</strain>
    </source>
</reference>
<sequence length="525" mass="60523">MANYKDQIYLAQKYVVIIADQKARKLTIKEKADLIRKAASINPIDRLDEVRNSVEELINIDNNENYLKEFGFNISTQPITIRARVLDSPKLLEGDDRPIKLTNGKWRYRKFFQPIALKRWILVKLMHFDDSTVEKFLDTFIRNGEQLGMQIDMPIRMDYDFDIATLANFLQKLQHTYSSGSGSEQQLQLLFFIGCNTEWQHSAIKKCGDVDFGLVTQCIRQTNVQRINQSIAVNILHKINAKLGGINVTLDYGKLLQADDYRKTMAIGVDVAHPSPSEKNLPSIAAMVANVDESFARYTSSVKIQKFFRQEIIQELDKMLIDLLRAYEMETNQLPERIILYRDGVSEGQFQVVFNEEILLIKETLARYRSGHKFRLTFVIVQKRHHSRFIPDNSKDGVGRFYNIPPGTVVDTDVVHPRRFDFYLCSHAGIQGTSRPSHYCLLVDENEMSADHIQNFTNVLCHLYARCSRSISIPTPVFYAHLAAFRAREHIQAATSLMMLSMTNNHNFDSFVEMSPTMRSSMYFC</sequence>
<accession>A0A9D4P2Y0</accession>
<dbReference type="InterPro" id="IPR003165">
    <property type="entry name" value="Piwi"/>
</dbReference>
<dbReference type="InterPro" id="IPR032472">
    <property type="entry name" value="ArgoL2"/>
</dbReference>
<dbReference type="InterPro" id="IPR012337">
    <property type="entry name" value="RNaseH-like_sf"/>
</dbReference>
<gene>
    <name evidence="2" type="ORF">HUG17_10115</name>
</gene>
<dbReference type="GO" id="GO:0003676">
    <property type="term" value="F:nucleic acid binding"/>
    <property type="evidence" value="ECO:0007669"/>
    <property type="project" value="InterPro"/>
</dbReference>
<dbReference type="PROSITE" id="PS50822">
    <property type="entry name" value="PIWI"/>
    <property type="match status" value="1"/>
</dbReference>
<dbReference type="Gene3D" id="3.40.50.2300">
    <property type="match status" value="1"/>
</dbReference>
<feature type="domain" description="Piwi" evidence="1">
    <location>
        <begin position="188"/>
        <end position="492"/>
    </location>
</feature>
<evidence type="ECO:0000259" key="1">
    <source>
        <dbReference type="PROSITE" id="PS50822"/>
    </source>
</evidence>
<dbReference type="Gene3D" id="3.30.420.10">
    <property type="entry name" value="Ribonuclease H-like superfamily/Ribonuclease H"/>
    <property type="match status" value="1"/>
</dbReference>
<proteinExistence type="predicted"/>
<dbReference type="CDD" id="cd04657">
    <property type="entry name" value="Piwi_ago-like"/>
    <property type="match status" value="1"/>
</dbReference>
<dbReference type="EMBL" id="SDOV01000003">
    <property type="protein sequence ID" value="KAH7643424.1"/>
    <property type="molecule type" value="Genomic_DNA"/>
</dbReference>
<dbReference type="AlphaFoldDB" id="A0A9D4P2Y0"/>
<organism evidence="2">
    <name type="scientific">Dermatophagoides farinae</name>
    <name type="common">American house dust mite</name>
    <dbReference type="NCBI Taxonomy" id="6954"/>
    <lineage>
        <taxon>Eukaryota</taxon>
        <taxon>Metazoa</taxon>
        <taxon>Ecdysozoa</taxon>
        <taxon>Arthropoda</taxon>
        <taxon>Chelicerata</taxon>
        <taxon>Arachnida</taxon>
        <taxon>Acari</taxon>
        <taxon>Acariformes</taxon>
        <taxon>Sarcoptiformes</taxon>
        <taxon>Astigmata</taxon>
        <taxon>Psoroptidia</taxon>
        <taxon>Analgoidea</taxon>
        <taxon>Pyroglyphidae</taxon>
        <taxon>Dermatophagoidinae</taxon>
        <taxon>Dermatophagoides</taxon>
    </lineage>
</organism>
<dbReference type="Pfam" id="PF02171">
    <property type="entry name" value="Piwi"/>
    <property type="match status" value="1"/>
</dbReference>
<dbReference type="PANTHER" id="PTHR22891">
    <property type="entry name" value="EUKARYOTIC TRANSLATION INITIATION FACTOR 2C"/>
    <property type="match status" value="1"/>
</dbReference>
<dbReference type="SUPFAM" id="SSF53098">
    <property type="entry name" value="Ribonuclease H-like"/>
    <property type="match status" value="1"/>
</dbReference>
<comment type="caution">
    <text evidence="2">The sequence shown here is derived from an EMBL/GenBank/DDBJ whole genome shotgun (WGS) entry which is preliminary data.</text>
</comment>
<protein>
    <submittedName>
        <fullName evidence="2">Argonaute 2</fullName>
    </submittedName>
</protein>
<dbReference type="SMART" id="SM00950">
    <property type="entry name" value="Piwi"/>
    <property type="match status" value="1"/>
</dbReference>
<reference evidence="2" key="1">
    <citation type="submission" date="2020-06" db="EMBL/GenBank/DDBJ databases">
        <authorList>
            <person name="Ji K."/>
            <person name="Li J."/>
        </authorList>
    </citation>
    <scope>NUCLEOTIDE SEQUENCE</scope>
    <source>
        <strain evidence="2">JKM2019</strain>
        <tissue evidence="2">Whole body</tissue>
    </source>
</reference>
<dbReference type="Pfam" id="PF16488">
    <property type="entry name" value="ArgoL2"/>
    <property type="match status" value="1"/>
</dbReference>
<name>A0A9D4P2Y0_DERFA</name>
<evidence type="ECO:0000313" key="2">
    <source>
        <dbReference type="EMBL" id="KAH7643424.1"/>
    </source>
</evidence>
<dbReference type="Proteomes" id="UP000828236">
    <property type="component" value="Unassembled WGS sequence"/>
</dbReference>
<dbReference type="InterPro" id="IPR045246">
    <property type="entry name" value="Piwi_ago-like"/>
</dbReference>